<feature type="non-terminal residue" evidence="2">
    <location>
        <position position="1"/>
    </location>
</feature>
<dbReference type="PANTHER" id="PTHR33845">
    <property type="entry name" value="C2H2-TYPE DOMAIN-CONTAINING PROTEIN"/>
    <property type="match status" value="1"/>
</dbReference>
<gene>
    <name evidence="2" type="ORF">PLOB_00008048</name>
</gene>
<sequence length="764" mass="86569">IPCGNSKHYRNIKEYVPLRSCRRDITSHLQRLKTSQANIKGEWHLILLRAGLFDEDGETLTICPLHRDIFGTIWNSSRPVAKCHHPLHGRSRAKPERGISLEISKEIQVYWGVLVPIGSGICELIDPVVRQLSIPWKEAAPSTQRYYRQKGKEIIEVALDCLAPGQAIELLSELMKHMEKKEKQNSVDTDVSEISRLIKLPNFVQDVAYGTKTLKLSNGEKMEIPNVVRTVIASRIVDLYQQYCQETGFLSHGRVVTLACLFKGKSSAWVQGVKDRLKAGKSYLKTNFKIRVSEESQCADHCRVFALSDPEDHLCEHEHTKSCQSCDNIKNVLEEIELVLSSRDLHFRTYVHLLDHCSQNWFAVASIYENTLMEIKRKSPEIVEAFVRSDNAGCYHCALLLLSISGISQRTGVTTSRYDFSESNSGKDICDRHISPLKSHIRQYVNAGNDVENAKDMKKAIDSYSGVRGCRASVVKVDTCAQDLHNHNWNGVLMFSNFKFCADGIRMWKAFNVGEGKFVRYDKLMKRGTSQGSTRLEVVEPFTSPRVSTGFLYKNSKTTENTSEPCEFSCPQPGCIKLFKTTTALQNHQDFGKHIFCTQKDSTHDSIKRKWANACTNQRPSYIPSKKNLEGLSQEECREYPTAEPGWALKKNKKTGRFSEHVKEYLLKLFLDGEDTGNKSDPAVVASNFKSLRGPDGVKLFSSKDWLSTQQVTSYFSRLASVAKSGKLSLNKKTVIEEEDMLDALVERGERESMREKVFHVVDL</sequence>
<evidence type="ECO:0000259" key="1">
    <source>
        <dbReference type="PROSITE" id="PS00028"/>
    </source>
</evidence>
<dbReference type="PANTHER" id="PTHR33845:SF1">
    <property type="entry name" value="C2H2-TYPE DOMAIN-CONTAINING PROTEIN"/>
    <property type="match status" value="1"/>
</dbReference>
<dbReference type="InterPro" id="IPR013087">
    <property type="entry name" value="Znf_C2H2_type"/>
</dbReference>
<organism evidence="2 3">
    <name type="scientific">Porites lobata</name>
    <dbReference type="NCBI Taxonomy" id="104759"/>
    <lineage>
        <taxon>Eukaryota</taxon>
        <taxon>Metazoa</taxon>
        <taxon>Cnidaria</taxon>
        <taxon>Anthozoa</taxon>
        <taxon>Hexacorallia</taxon>
        <taxon>Scleractinia</taxon>
        <taxon>Fungiina</taxon>
        <taxon>Poritidae</taxon>
        <taxon>Porites</taxon>
    </lineage>
</organism>
<dbReference type="Proteomes" id="UP001159405">
    <property type="component" value="Unassembled WGS sequence"/>
</dbReference>
<reference evidence="2 3" key="1">
    <citation type="submission" date="2022-05" db="EMBL/GenBank/DDBJ databases">
        <authorList>
            <consortium name="Genoscope - CEA"/>
            <person name="William W."/>
        </authorList>
    </citation>
    <scope>NUCLEOTIDE SEQUENCE [LARGE SCALE GENOMIC DNA]</scope>
</reference>
<accession>A0ABN8QS63</accession>
<protein>
    <recommendedName>
        <fullName evidence="1">C2H2-type domain-containing protein</fullName>
    </recommendedName>
</protein>
<evidence type="ECO:0000313" key="3">
    <source>
        <dbReference type="Proteomes" id="UP001159405"/>
    </source>
</evidence>
<proteinExistence type="predicted"/>
<name>A0ABN8QS63_9CNID</name>
<comment type="caution">
    <text evidence="2">The sequence shown here is derived from an EMBL/GenBank/DDBJ whole genome shotgun (WGS) entry which is preliminary data.</text>
</comment>
<feature type="domain" description="C2H2-type" evidence="1">
    <location>
        <begin position="570"/>
        <end position="594"/>
    </location>
</feature>
<evidence type="ECO:0000313" key="2">
    <source>
        <dbReference type="EMBL" id="CAH3167090.1"/>
    </source>
</evidence>
<dbReference type="PROSITE" id="PS00028">
    <property type="entry name" value="ZINC_FINGER_C2H2_1"/>
    <property type="match status" value="1"/>
</dbReference>
<dbReference type="EMBL" id="CALNXK010000139">
    <property type="protein sequence ID" value="CAH3167090.1"/>
    <property type="molecule type" value="Genomic_DNA"/>
</dbReference>
<keyword evidence="3" id="KW-1185">Reference proteome</keyword>